<dbReference type="EMBL" id="CAVLGL010000148">
    <property type="protein sequence ID" value="CAK1603087.1"/>
    <property type="molecule type" value="Genomic_DNA"/>
</dbReference>
<reference evidence="3 4" key="1">
    <citation type="submission" date="2023-11" db="EMBL/GenBank/DDBJ databases">
        <authorList>
            <person name="Hedman E."/>
            <person name="Englund M."/>
            <person name="Stromberg M."/>
            <person name="Nyberg Akerstrom W."/>
            <person name="Nylinder S."/>
            <person name="Jareborg N."/>
            <person name="Kallberg Y."/>
            <person name="Kronander E."/>
        </authorList>
    </citation>
    <scope>NUCLEOTIDE SEQUENCE [LARGE SCALE GENOMIC DNA]</scope>
</reference>
<dbReference type="InterPro" id="IPR050951">
    <property type="entry name" value="Retrovirus_Pol_polyprotein"/>
</dbReference>
<dbReference type="EC" id="2.7.7.49" evidence="1"/>
<dbReference type="Gene3D" id="3.30.420.10">
    <property type="entry name" value="Ribonuclease H-like superfamily/Ribonuclease H"/>
    <property type="match status" value="1"/>
</dbReference>
<sequence>MGIVKMKSMARSYVWWPNIDADLEAICKQCKTCAAEAQASPHAFPQSWPYHTQPWSRVHVDFLGSLFGRNYLVVIDASSKWFEVFEMHKTNATAIIKVLRATFARFGLPVEIIGSRSAIHKQ</sequence>
<organism evidence="3 4">
    <name type="scientific">Parnassius mnemosyne</name>
    <name type="common">clouded apollo</name>
    <dbReference type="NCBI Taxonomy" id="213953"/>
    <lineage>
        <taxon>Eukaryota</taxon>
        <taxon>Metazoa</taxon>
        <taxon>Ecdysozoa</taxon>
        <taxon>Arthropoda</taxon>
        <taxon>Hexapoda</taxon>
        <taxon>Insecta</taxon>
        <taxon>Pterygota</taxon>
        <taxon>Neoptera</taxon>
        <taxon>Endopterygota</taxon>
        <taxon>Lepidoptera</taxon>
        <taxon>Glossata</taxon>
        <taxon>Ditrysia</taxon>
        <taxon>Papilionoidea</taxon>
        <taxon>Papilionidae</taxon>
        <taxon>Parnassiinae</taxon>
        <taxon>Parnassini</taxon>
        <taxon>Parnassius</taxon>
        <taxon>Driopa</taxon>
    </lineage>
</organism>
<dbReference type="PANTHER" id="PTHR37984">
    <property type="entry name" value="PROTEIN CBG26694"/>
    <property type="match status" value="1"/>
</dbReference>
<evidence type="ECO:0000313" key="3">
    <source>
        <dbReference type="EMBL" id="CAK1603087.1"/>
    </source>
</evidence>
<feature type="domain" description="Integrase zinc-binding" evidence="2">
    <location>
        <begin position="1"/>
        <end position="34"/>
    </location>
</feature>
<dbReference type="SUPFAM" id="SSF53098">
    <property type="entry name" value="Ribonuclease H-like"/>
    <property type="match status" value="1"/>
</dbReference>
<proteinExistence type="predicted"/>
<dbReference type="AlphaFoldDB" id="A0AAV1M9D5"/>
<accession>A0AAV1M9D5</accession>
<dbReference type="GO" id="GO:0003964">
    <property type="term" value="F:RNA-directed DNA polymerase activity"/>
    <property type="evidence" value="ECO:0007669"/>
    <property type="project" value="UniProtKB-EC"/>
</dbReference>
<dbReference type="PANTHER" id="PTHR37984:SF5">
    <property type="entry name" value="PROTEIN NYNRIN-LIKE"/>
    <property type="match status" value="1"/>
</dbReference>
<dbReference type="Gene3D" id="1.10.340.70">
    <property type="match status" value="1"/>
</dbReference>
<dbReference type="Pfam" id="PF17921">
    <property type="entry name" value="Integrase_H2C2"/>
    <property type="match status" value="1"/>
</dbReference>
<dbReference type="InterPro" id="IPR041588">
    <property type="entry name" value="Integrase_H2C2"/>
</dbReference>
<dbReference type="InterPro" id="IPR012337">
    <property type="entry name" value="RNaseH-like_sf"/>
</dbReference>
<gene>
    <name evidence="3" type="ORF">PARMNEM_LOCUS21504</name>
</gene>
<dbReference type="Proteomes" id="UP001314205">
    <property type="component" value="Unassembled WGS sequence"/>
</dbReference>
<protein>
    <recommendedName>
        <fullName evidence="1">RNA-directed DNA polymerase</fullName>
        <ecNumber evidence="1">2.7.7.49</ecNumber>
    </recommendedName>
</protein>
<keyword evidence="4" id="KW-1185">Reference proteome</keyword>
<name>A0AAV1M9D5_9NEOP</name>
<dbReference type="GO" id="GO:0003676">
    <property type="term" value="F:nucleic acid binding"/>
    <property type="evidence" value="ECO:0007669"/>
    <property type="project" value="InterPro"/>
</dbReference>
<dbReference type="InterPro" id="IPR036397">
    <property type="entry name" value="RNaseH_sf"/>
</dbReference>
<comment type="caution">
    <text evidence="3">The sequence shown here is derived from an EMBL/GenBank/DDBJ whole genome shotgun (WGS) entry which is preliminary data.</text>
</comment>
<evidence type="ECO:0000259" key="2">
    <source>
        <dbReference type="Pfam" id="PF17921"/>
    </source>
</evidence>
<evidence type="ECO:0000313" key="4">
    <source>
        <dbReference type="Proteomes" id="UP001314205"/>
    </source>
</evidence>
<evidence type="ECO:0000256" key="1">
    <source>
        <dbReference type="ARBA" id="ARBA00012493"/>
    </source>
</evidence>